<dbReference type="Proteomes" id="UP001201463">
    <property type="component" value="Unassembled WGS sequence"/>
</dbReference>
<evidence type="ECO:0000256" key="1">
    <source>
        <dbReference type="ARBA" id="ARBA00010914"/>
    </source>
</evidence>
<comment type="cofactor">
    <cofactor evidence="6">
        <name>[2Fe-2S] cluster</name>
        <dbReference type="ChEBI" id="CHEBI:190135"/>
    </cofactor>
</comment>
<comment type="similarity">
    <text evidence="1">Belongs to the adrenodoxin/putidaredoxin family.</text>
</comment>
<dbReference type="Gene3D" id="3.10.20.30">
    <property type="match status" value="1"/>
</dbReference>
<evidence type="ECO:0000259" key="7">
    <source>
        <dbReference type="PROSITE" id="PS51085"/>
    </source>
</evidence>
<sequence>MMSPDAKPTAPATRVRVLPHPDLCAAGLEFEARAGRKLVDELLAQGIAIEHACEKVGACATCHVHVREGGEHLAAADEDEEDQLGDAWGLDAQSRLSCCVRLKGPELVIELPRYTKNHAREG</sequence>
<evidence type="ECO:0000256" key="4">
    <source>
        <dbReference type="ARBA" id="ARBA00023004"/>
    </source>
</evidence>
<evidence type="ECO:0000256" key="5">
    <source>
        <dbReference type="ARBA" id="ARBA00023014"/>
    </source>
</evidence>
<dbReference type="CDD" id="cd00207">
    <property type="entry name" value="fer2"/>
    <property type="match status" value="1"/>
</dbReference>
<evidence type="ECO:0000256" key="3">
    <source>
        <dbReference type="ARBA" id="ARBA00022723"/>
    </source>
</evidence>
<dbReference type="InterPro" id="IPR036010">
    <property type="entry name" value="2Fe-2S_ferredoxin-like_sf"/>
</dbReference>
<evidence type="ECO:0000256" key="2">
    <source>
        <dbReference type="ARBA" id="ARBA00022714"/>
    </source>
</evidence>
<dbReference type="PRINTS" id="PR00355">
    <property type="entry name" value="ADRENODOXIN"/>
</dbReference>
<feature type="domain" description="2Fe-2S ferredoxin-type" evidence="7">
    <location>
        <begin position="13"/>
        <end position="115"/>
    </location>
</feature>
<dbReference type="PROSITE" id="PS51085">
    <property type="entry name" value="2FE2S_FER_2"/>
    <property type="match status" value="1"/>
</dbReference>
<name>A0ABS8XDZ8_9BURK</name>
<gene>
    <name evidence="8" type="ORF">LXT12_11895</name>
</gene>
<dbReference type="InterPro" id="IPR001055">
    <property type="entry name" value="Adrenodoxin-like"/>
</dbReference>
<reference evidence="8 9" key="1">
    <citation type="submission" date="2021-12" db="EMBL/GenBank/DDBJ databases">
        <title>Genome seq of p7.</title>
        <authorList>
            <person name="Seo T."/>
        </authorList>
    </citation>
    <scope>NUCLEOTIDE SEQUENCE [LARGE SCALE GENOMIC DNA]</scope>
    <source>
        <strain evidence="8 9">P7</strain>
    </source>
</reference>
<dbReference type="InterPro" id="IPR001041">
    <property type="entry name" value="2Fe-2S_ferredoxin-type"/>
</dbReference>
<proteinExistence type="inferred from homology"/>
<evidence type="ECO:0000313" key="8">
    <source>
        <dbReference type="EMBL" id="MCE4537950.1"/>
    </source>
</evidence>
<comment type="caution">
    <text evidence="8">The sequence shown here is derived from an EMBL/GenBank/DDBJ whole genome shotgun (WGS) entry which is preliminary data.</text>
</comment>
<protein>
    <submittedName>
        <fullName evidence="8">2Fe-2S iron-sulfur cluster-binding protein</fullName>
    </submittedName>
</protein>
<dbReference type="PANTHER" id="PTHR23426">
    <property type="entry name" value="FERREDOXIN/ADRENODOXIN"/>
    <property type="match status" value="1"/>
</dbReference>
<dbReference type="EMBL" id="JAJTWT010000004">
    <property type="protein sequence ID" value="MCE4537950.1"/>
    <property type="molecule type" value="Genomic_DNA"/>
</dbReference>
<evidence type="ECO:0000313" key="9">
    <source>
        <dbReference type="Proteomes" id="UP001201463"/>
    </source>
</evidence>
<keyword evidence="5" id="KW-0411">Iron-sulfur</keyword>
<keyword evidence="3" id="KW-0479">Metal-binding</keyword>
<dbReference type="RefSeq" id="WP_233392272.1">
    <property type="nucleotide sequence ID" value="NZ_JAJTWT010000004.1"/>
</dbReference>
<keyword evidence="4" id="KW-0408">Iron</keyword>
<dbReference type="PANTHER" id="PTHR23426:SF65">
    <property type="entry name" value="FERREDOXIN-2, MITOCHONDRIAL"/>
    <property type="match status" value="1"/>
</dbReference>
<keyword evidence="2" id="KW-0001">2Fe-2S</keyword>
<dbReference type="Pfam" id="PF00111">
    <property type="entry name" value="Fer2"/>
    <property type="match status" value="1"/>
</dbReference>
<dbReference type="InterPro" id="IPR012675">
    <property type="entry name" value="Beta-grasp_dom_sf"/>
</dbReference>
<keyword evidence="9" id="KW-1185">Reference proteome</keyword>
<accession>A0ABS8XDZ8</accession>
<organism evidence="8 9">
    <name type="scientific">Pelomonas caseinilytica</name>
    <dbReference type="NCBI Taxonomy" id="2906763"/>
    <lineage>
        <taxon>Bacteria</taxon>
        <taxon>Pseudomonadati</taxon>
        <taxon>Pseudomonadota</taxon>
        <taxon>Betaproteobacteria</taxon>
        <taxon>Burkholderiales</taxon>
        <taxon>Sphaerotilaceae</taxon>
        <taxon>Roseateles</taxon>
    </lineage>
</organism>
<evidence type="ECO:0000256" key="6">
    <source>
        <dbReference type="ARBA" id="ARBA00034078"/>
    </source>
</evidence>
<dbReference type="SUPFAM" id="SSF54292">
    <property type="entry name" value="2Fe-2S ferredoxin-like"/>
    <property type="match status" value="1"/>
</dbReference>